<evidence type="ECO:0000313" key="3">
    <source>
        <dbReference type="Proteomes" id="UP000575985"/>
    </source>
</evidence>
<gene>
    <name evidence="2" type="ORF">HNR12_005375</name>
</gene>
<dbReference type="EMBL" id="JACCFO010000001">
    <property type="protein sequence ID" value="NYI99098.1"/>
    <property type="molecule type" value="Genomic_DNA"/>
</dbReference>
<dbReference type="RefSeq" id="WP_246425178.1">
    <property type="nucleotide sequence ID" value="NZ_JACCFO010000001.1"/>
</dbReference>
<dbReference type="SUPFAM" id="SSF50969">
    <property type="entry name" value="YVTN repeat-like/Quinoprotein amine dehydrogenase"/>
    <property type="match status" value="1"/>
</dbReference>
<reference evidence="2 3" key="1">
    <citation type="submission" date="2020-07" db="EMBL/GenBank/DDBJ databases">
        <title>Sequencing the genomes of 1000 actinobacteria strains.</title>
        <authorList>
            <person name="Klenk H.-P."/>
        </authorList>
    </citation>
    <scope>NUCLEOTIDE SEQUENCE [LARGE SCALE GENOMIC DNA]</scope>
    <source>
        <strain evidence="2 3">DSM 45927</strain>
    </source>
</reference>
<name>A0A853BUY1_9ACTN</name>
<dbReference type="InterPro" id="IPR015943">
    <property type="entry name" value="WD40/YVTN_repeat-like_dom_sf"/>
</dbReference>
<dbReference type="Proteomes" id="UP000575985">
    <property type="component" value="Unassembled WGS sequence"/>
</dbReference>
<evidence type="ECO:0000313" key="2">
    <source>
        <dbReference type="EMBL" id="NYI99098.1"/>
    </source>
</evidence>
<evidence type="ECO:0008006" key="4">
    <source>
        <dbReference type="Google" id="ProtNLM"/>
    </source>
</evidence>
<organism evidence="2 3">
    <name type="scientific">Streptomonospora nanhaiensis</name>
    <dbReference type="NCBI Taxonomy" id="1323731"/>
    <lineage>
        <taxon>Bacteria</taxon>
        <taxon>Bacillati</taxon>
        <taxon>Actinomycetota</taxon>
        <taxon>Actinomycetes</taxon>
        <taxon>Streptosporangiales</taxon>
        <taxon>Nocardiopsidaceae</taxon>
        <taxon>Streptomonospora</taxon>
    </lineage>
</organism>
<dbReference type="Gene3D" id="2.130.10.10">
    <property type="entry name" value="YVTN repeat-like/Quinoprotein amine dehydrogenase"/>
    <property type="match status" value="2"/>
</dbReference>
<proteinExistence type="predicted"/>
<sequence>MPHLPHPPRLSGGPLRPRPAARRGGRAALSALAVLGLAATAACGSGGAGTGAAPEESARPGAEVADALVATYDGGLYVLDGTTLEVVEDIPLEGFNRVNPAGDDRHVLVSTSSGFRVLDAAGARLTDDEFPAPEPGHVVHHAGRTALFSDGTGEVTVFDPADLGEGLPEADTHTTEHPHHGVALVLENGEMVVTLGDEEERPGIQVLDAEGVETARSEECPGVHGEATARGEAVVIGCEDGVLVYSGGDITKVDSPDDYGRIGNQAGHEDSPYVLGDYKTDPDAELERPERVSVIDTESGELELVDLGTSYSFRSLGRGPEGEGLVLGTDGALHVIDMAAGEVTASHPVVGEWSEPLEWQDPRPTLYVRGGTAYVTEPGEKKVYAVDIATGEVTTEAELPEASNELTGLPAA</sequence>
<dbReference type="InterPro" id="IPR047697">
    <property type="entry name" value="AztD-like"/>
</dbReference>
<accession>A0A853BUY1</accession>
<comment type="caution">
    <text evidence="2">The sequence shown here is derived from an EMBL/GenBank/DDBJ whole genome shotgun (WGS) entry which is preliminary data.</text>
</comment>
<feature type="region of interest" description="Disordered" evidence="1">
    <location>
        <begin position="1"/>
        <end position="22"/>
    </location>
</feature>
<keyword evidence="3" id="KW-1185">Reference proteome</keyword>
<dbReference type="InterPro" id="IPR011044">
    <property type="entry name" value="Quino_amine_DH_bsu"/>
</dbReference>
<protein>
    <recommendedName>
        <fullName evidence="4">Secreted protein</fullName>
    </recommendedName>
</protein>
<evidence type="ECO:0000256" key="1">
    <source>
        <dbReference type="SAM" id="MobiDB-lite"/>
    </source>
</evidence>
<dbReference type="NCBIfam" id="NF038015">
    <property type="entry name" value="AztD"/>
    <property type="match status" value="1"/>
</dbReference>
<dbReference type="AlphaFoldDB" id="A0A853BUY1"/>